<dbReference type="InterPro" id="IPR036409">
    <property type="entry name" value="Aldolase_II/adducin_N_sf"/>
</dbReference>
<dbReference type="Proteomes" id="UP000602381">
    <property type="component" value="Unassembled WGS sequence"/>
</dbReference>
<evidence type="ECO:0000259" key="2">
    <source>
        <dbReference type="SMART" id="SM01007"/>
    </source>
</evidence>
<comment type="similarity">
    <text evidence="1">Belongs to the aldolase class II family.</text>
</comment>
<dbReference type="Gene3D" id="3.40.225.10">
    <property type="entry name" value="Class II aldolase/adducin N-terminal domain"/>
    <property type="match status" value="1"/>
</dbReference>
<dbReference type="InterPro" id="IPR001303">
    <property type="entry name" value="Aldolase_II/adducin_N"/>
</dbReference>
<reference evidence="4" key="1">
    <citation type="journal article" date="2019" name="Int. J. Syst. Evol. Microbiol.">
        <title>The Global Catalogue of Microorganisms (GCM) 10K type strain sequencing project: providing services to taxonomists for standard genome sequencing and annotation.</title>
        <authorList>
            <consortium name="The Broad Institute Genomics Platform"/>
            <consortium name="The Broad Institute Genome Sequencing Center for Infectious Disease"/>
            <person name="Wu L."/>
            <person name="Ma J."/>
        </authorList>
    </citation>
    <scope>NUCLEOTIDE SEQUENCE [LARGE SCALE GENOMIC DNA]</scope>
    <source>
        <strain evidence="4">JCM 17843</strain>
    </source>
</reference>
<dbReference type="SUPFAM" id="SSF53639">
    <property type="entry name" value="AraD/HMP-PK domain-like"/>
    <property type="match status" value="1"/>
</dbReference>
<feature type="domain" description="Class II aldolase/adducin N-terminal" evidence="2">
    <location>
        <begin position="41"/>
        <end position="221"/>
    </location>
</feature>
<dbReference type="InterPro" id="IPR051017">
    <property type="entry name" value="Aldolase-II_Adducin_sf"/>
</dbReference>
<dbReference type="SMART" id="SM01007">
    <property type="entry name" value="Aldolase_II"/>
    <property type="match status" value="1"/>
</dbReference>
<name>A0ABQ2LG68_9PROT</name>
<sequence>MLGAVFQIVKGGAMTVQSHPANDQGTTLREKVGEVEWQARVDLAAAYRLVAHFGWDELIFTHLTLRIPGPEHHFLINPLGLFFEEITASSLVKVDLDGQKVIESPYAVNPAGFTIHSAIHQGCEEAKAVLHVHTVAGTAVASQRDGLLPLTQDALTQWGDIAYHDYEGLALEEGEKARLVADMGTAHSMILRNHGLLTIGETIGEAFLRLFFLQRACEMQIAAQSGGAPLIMLDDAMGQRVFAQANSGFEKPAALNWAALLRKADRLDPTYKS</sequence>
<dbReference type="Pfam" id="PF00596">
    <property type="entry name" value="Aldolase_II"/>
    <property type="match status" value="1"/>
</dbReference>
<proteinExistence type="inferred from homology"/>
<organism evidence="3 4">
    <name type="scientific">Iodidimonas muriae</name>
    <dbReference type="NCBI Taxonomy" id="261467"/>
    <lineage>
        <taxon>Bacteria</taxon>
        <taxon>Pseudomonadati</taxon>
        <taxon>Pseudomonadota</taxon>
        <taxon>Alphaproteobacteria</taxon>
        <taxon>Iodidimonadales</taxon>
        <taxon>Iodidimonadaceae</taxon>
        <taxon>Iodidimonas</taxon>
    </lineage>
</organism>
<evidence type="ECO:0000313" key="3">
    <source>
        <dbReference type="EMBL" id="GGO16332.1"/>
    </source>
</evidence>
<gene>
    <name evidence="3" type="ORF">GCM10007972_25260</name>
</gene>
<accession>A0ABQ2LG68</accession>
<dbReference type="PANTHER" id="PTHR10672:SF3">
    <property type="entry name" value="PROTEIN HU-LI TAI SHAO"/>
    <property type="match status" value="1"/>
</dbReference>
<evidence type="ECO:0000313" key="4">
    <source>
        <dbReference type="Proteomes" id="UP000602381"/>
    </source>
</evidence>
<evidence type="ECO:0000256" key="1">
    <source>
        <dbReference type="ARBA" id="ARBA00037961"/>
    </source>
</evidence>
<dbReference type="EMBL" id="BMOV01000011">
    <property type="protein sequence ID" value="GGO16332.1"/>
    <property type="molecule type" value="Genomic_DNA"/>
</dbReference>
<keyword evidence="4" id="KW-1185">Reference proteome</keyword>
<protein>
    <submittedName>
        <fullName evidence="3">Class II aldolase</fullName>
    </submittedName>
</protein>
<dbReference type="PANTHER" id="PTHR10672">
    <property type="entry name" value="ADDUCIN"/>
    <property type="match status" value="1"/>
</dbReference>
<comment type="caution">
    <text evidence="3">The sequence shown here is derived from an EMBL/GenBank/DDBJ whole genome shotgun (WGS) entry which is preliminary data.</text>
</comment>
<dbReference type="NCBIfam" id="NF005451">
    <property type="entry name" value="PRK07044.1"/>
    <property type="match status" value="1"/>
</dbReference>